<accession>A0A5S6QXK3</accession>
<reference evidence="6" key="1">
    <citation type="submission" date="2019-12" db="UniProtKB">
        <authorList>
            <consortium name="WormBaseParasite"/>
        </authorList>
    </citation>
    <scope>IDENTIFICATION</scope>
</reference>
<keyword evidence="1" id="KW-0677">Repeat</keyword>
<evidence type="ECO:0000256" key="1">
    <source>
        <dbReference type="ARBA" id="ARBA00022737"/>
    </source>
</evidence>
<dbReference type="CDD" id="cd22398">
    <property type="entry name" value="KH-I_FUBP_rpt3"/>
    <property type="match status" value="1"/>
</dbReference>
<organism evidence="5 6">
    <name type="scientific">Trichuris muris</name>
    <name type="common">Mouse whipworm</name>
    <dbReference type="NCBI Taxonomy" id="70415"/>
    <lineage>
        <taxon>Eukaryota</taxon>
        <taxon>Metazoa</taxon>
        <taxon>Ecdysozoa</taxon>
        <taxon>Nematoda</taxon>
        <taxon>Enoplea</taxon>
        <taxon>Dorylaimia</taxon>
        <taxon>Trichinellida</taxon>
        <taxon>Trichuridae</taxon>
        <taxon>Trichuris</taxon>
    </lineage>
</organism>
<evidence type="ECO:0000256" key="3">
    <source>
        <dbReference type="SAM" id="MobiDB-lite"/>
    </source>
</evidence>
<dbReference type="InterPro" id="IPR036612">
    <property type="entry name" value="KH_dom_type_1_sf"/>
</dbReference>
<dbReference type="CDD" id="cd22397">
    <property type="entry name" value="KH-I_FUBP_rpt2"/>
    <property type="match status" value="1"/>
</dbReference>
<dbReference type="PANTHER" id="PTHR10288">
    <property type="entry name" value="KH DOMAIN CONTAINING RNA BINDING PROTEIN"/>
    <property type="match status" value="1"/>
</dbReference>
<dbReference type="AlphaFoldDB" id="A0A5S6QXK3"/>
<dbReference type="WBParaSite" id="TMUE_3000012126.1">
    <property type="protein sequence ID" value="TMUE_3000012126.1"/>
    <property type="gene ID" value="WBGene00292243"/>
</dbReference>
<dbReference type="InterPro" id="IPR004088">
    <property type="entry name" value="KH_dom_type_1"/>
</dbReference>
<feature type="region of interest" description="Disordered" evidence="3">
    <location>
        <begin position="21"/>
        <end position="52"/>
    </location>
</feature>
<dbReference type="STRING" id="70415.A0A5S6QXK3"/>
<feature type="domain" description="K Homology" evidence="4">
    <location>
        <begin position="258"/>
        <end position="329"/>
    </location>
</feature>
<dbReference type="Proteomes" id="UP000046395">
    <property type="component" value="Unassembled WGS sequence"/>
</dbReference>
<protein>
    <submittedName>
        <fullName evidence="6">K Homology domain-containing protein</fullName>
    </submittedName>
</protein>
<sequence length="593" mass="63112">MATGPISTAEIADALKRARELAAGARTEDSTKRPHEDGEDNPAKKMNLSGNPITALGANSGVEPCIIDQFQVPDSCVGLIIGRGGESITQIQNESGCRIQMSQNKTPMPDASGKPMRCCTLTGPPQAVDKAKQMIQTIVSRAGESLPPSRTGPSPFPGGPMLHPGLGIKPITTELMIPGNKCGLIIGKGGETIKQLQERTGVKMMMVQETCQPTNMPKPLRITGEPTKVEYAKQLIEEIMNSKHDGVLFADEYGGMSDRRVGEVIVPRYAVGVIIGKNGETIRKLTNESGAKIQFRPNESHSAPERTAIISGSVDQIQKATQLITELVTKSGGGDADVFYMHVPANKTGLVIGKGGETIKQINSESGARVELSREPAPNEWEKVFVIRGTPYQISHAQHLIRIKVGDLPVGTPLPSLAASEQSPVAYPFPGYGAAAGAAASPVAGASGVQDPTSAAWTAAYYAQYYQQGGGAAAYAQSYPGSVPAGAASAPTTPAVGAPAPTINPQTGQPDYSAHSHVLLSSSKARYNRRNRSPLQLQPFKISRNTRLVSSKAQRPLRFNIKLSIEKQGFMMLLAHFFQSLLVVLKTLRPPVF</sequence>
<dbReference type="Pfam" id="PF00013">
    <property type="entry name" value="KH_1"/>
    <property type="match status" value="4"/>
</dbReference>
<evidence type="ECO:0000313" key="5">
    <source>
        <dbReference type="Proteomes" id="UP000046395"/>
    </source>
</evidence>
<dbReference type="GO" id="GO:0003723">
    <property type="term" value="F:RNA binding"/>
    <property type="evidence" value="ECO:0007669"/>
    <property type="project" value="UniProtKB-UniRule"/>
</dbReference>
<feature type="domain" description="K Homology" evidence="4">
    <location>
        <begin position="169"/>
        <end position="241"/>
    </location>
</feature>
<dbReference type="Gene3D" id="3.30.1370.10">
    <property type="entry name" value="K Homology domain, type 1"/>
    <property type="match status" value="4"/>
</dbReference>
<dbReference type="InterPro" id="IPR004087">
    <property type="entry name" value="KH_dom"/>
</dbReference>
<evidence type="ECO:0000256" key="2">
    <source>
        <dbReference type="PROSITE-ProRule" id="PRU00117"/>
    </source>
</evidence>
<feature type="compositionally biased region" description="Basic and acidic residues" evidence="3">
    <location>
        <begin position="21"/>
        <end position="36"/>
    </location>
</feature>
<evidence type="ECO:0000259" key="4">
    <source>
        <dbReference type="SMART" id="SM00322"/>
    </source>
</evidence>
<feature type="domain" description="K Homology" evidence="4">
    <location>
        <begin position="335"/>
        <end position="406"/>
    </location>
</feature>
<dbReference type="SUPFAM" id="SSF54791">
    <property type="entry name" value="Eukaryotic type KH-domain (KH-domain type I)"/>
    <property type="match status" value="4"/>
</dbReference>
<dbReference type="CDD" id="cd22396">
    <property type="entry name" value="KH-I_FUBP_rpt1"/>
    <property type="match status" value="1"/>
</dbReference>
<proteinExistence type="predicted"/>
<keyword evidence="5" id="KW-1185">Reference proteome</keyword>
<dbReference type="SMART" id="SM00322">
    <property type="entry name" value="KH"/>
    <property type="match status" value="4"/>
</dbReference>
<feature type="domain" description="K Homology" evidence="4">
    <location>
        <begin position="64"/>
        <end position="140"/>
    </location>
</feature>
<keyword evidence="2" id="KW-0694">RNA-binding</keyword>
<evidence type="ECO:0000313" key="6">
    <source>
        <dbReference type="WBParaSite" id="TMUE_3000012126.1"/>
    </source>
</evidence>
<dbReference type="PROSITE" id="PS50084">
    <property type="entry name" value="KH_TYPE_1"/>
    <property type="match status" value="4"/>
</dbReference>
<name>A0A5S6QXK3_TRIMR</name>